<organism evidence="4 5">
    <name type="scientific">Sphingomonas rosea</name>
    <dbReference type="NCBI Taxonomy" id="335605"/>
    <lineage>
        <taxon>Bacteria</taxon>
        <taxon>Pseudomonadati</taxon>
        <taxon>Pseudomonadota</taxon>
        <taxon>Alphaproteobacteria</taxon>
        <taxon>Sphingomonadales</taxon>
        <taxon>Sphingomonadaceae</taxon>
        <taxon>Sphingomonas</taxon>
    </lineage>
</organism>
<gene>
    <name evidence="4" type="ORF">GCM10022281_07860</name>
</gene>
<feature type="chain" id="PRO_5045667899" description="Organic solvent tolerance-like N-terminal domain-containing protein" evidence="2">
    <location>
        <begin position="25"/>
        <end position="180"/>
    </location>
</feature>
<dbReference type="Gene3D" id="2.60.450.10">
    <property type="entry name" value="Lipopolysaccharide (LPS) transport protein A like domain"/>
    <property type="match status" value="1"/>
</dbReference>
<feature type="signal peptide" evidence="2">
    <location>
        <begin position="1"/>
        <end position="24"/>
    </location>
</feature>
<dbReference type="PANTHER" id="PTHR36504:SF1">
    <property type="entry name" value="LIPOPOLYSACCHARIDE EXPORT SYSTEM PROTEIN LPTA"/>
    <property type="match status" value="1"/>
</dbReference>
<dbReference type="PANTHER" id="PTHR36504">
    <property type="entry name" value="LIPOPOLYSACCHARIDE EXPORT SYSTEM PROTEIN LPTA"/>
    <property type="match status" value="1"/>
</dbReference>
<proteinExistence type="predicted"/>
<feature type="domain" description="Organic solvent tolerance-like N-terminal" evidence="3">
    <location>
        <begin position="45"/>
        <end position="150"/>
    </location>
</feature>
<evidence type="ECO:0000256" key="2">
    <source>
        <dbReference type="SAM" id="SignalP"/>
    </source>
</evidence>
<sequence length="180" mass="18747">MGTIRTFAIAFALTTATVGGVALAQTQGGPVSALKGHDANAPIDVASDRIEVQDRSDRAIFAGNVKVRQADLTLDTERLTVAYTSAGNLQIDRLDASGGVIVRSPSETARGDFGIYDINRRLITLIGAVQLQRGDSRISGARLTIDMTSGRAVVDGGPVGVGESGGRVTGHFTVPQRRGS</sequence>
<name>A0ABP7TSZ1_9SPHN</name>
<dbReference type="RefSeq" id="WP_344695706.1">
    <property type="nucleotide sequence ID" value="NZ_BAABBR010000001.1"/>
</dbReference>
<dbReference type="InterPro" id="IPR052037">
    <property type="entry name" value="LPS_export_LptA"/>
</dbReference>
<evidence type="ECO:0000313" key="5">
    <source>
        <dbReference type="Proteomes" id="UP001424459"/>
    </source>
</evidence>
<dbReference type="Pfam" id="PF03968">
    <property type="entry name" value="LptD_N"/>
    <property type="match status" value="1"/>
</dbReference>
<keyword evidence="1 2" id="KW-0732">Signal</keyword>
<evidence type="ECO:0000256" key="1">
    <source>
        <dbReference type="ARBA" id="ARBA00022729"/>
    </source>
</evidence>
<keyword evidence="5" id="KW-1185">Reference proteome</keyword>
<accession>A0ABP7TSZ1</accession>
<evidence type="ECO:0000313" key="4">
    <source>
        <dbReference type="EMBL" id="GAA4030836.1"/>
    </source>
</evidence>
<protein>
    <recommendedName>
        <fullName evidence="3">Organic solvent tolerance-like N-terminal domain-containing protein</fullName>
    </recommendedName>
</protein>
<dbReference type="EMBL" id="BAABBR010000001">
    <property type="protein sequence ID" value="GAA4030836.1"/>
    <property type="molecule type" value="Genomic_DNA"/>
</dbReference>
<reference evidence="5" key="1">
    <citation type="journal article" date="2019" name="Int. J. Syst. Evol. Microbiol.">
        <title>The Global Catalogue of Microorganisms (GCM) 10K type strain sequencing project: providing services to taxonomists for standard genome sequencing and annotation.</title>
        <authorList>
            <consortium name="The Broad Institute Genomics Platform"/>
            <consortium name="The Broad Institute Genome Sequencing Center for Infectious Disease"/>
            <person name="Wu L."/>
            <person name="Ma J."/>
        </authorList>
    </citation>
    <scope>NUCLEOTIDE SEQUENCE [LARGE SCALE GENOMIC DNA]</scope>
    <source>
        <strain evidence="5">JCM 17564</strain>
    </source>
</reference>
<dbReference type="Proteomes" id="UP001424459">
    <property type="component" value="Unassembled WGS sequence"/>
</dbReference>
<comment type="caution">
    <text evidence="4">The sequence shown here is derived from an EMBL/GenBank/DDBJ whole genome shotgun (WGS) entry which is preliminary data.</text>
</comment>
<dbReference type="InterPro" id="IPR005653">
    <property type="entry name" value="OstA-like_N"/>
</dbReference>
<evidence type="ECO:0000259" key="3">
    <source>
        <dbReference type="Pfam" id="PF03968"/>
    </source>
</evidence>